<dbReference type="InterPro" id="IPR019358">
    <property type="entry name" value="NEMP_fam"/>
</dbReference>
<reference evidence="11" key="2">
    <citation type="submission" date="2022-08" db="UniProtKB">
        <authorList>
            <consortium name="EnsemblMetazoa"/>
        </authorList>
    </citation>
    <scope>IDENTIFICATION</scope>
    <source>
        <strain evidence="11">STECLA/ALBI9_A</strain>
    </source>
</reference>
<feature type="transmembrane region" description="Helical" evidence="9">
    <location>
        <begin position="202"/>
        <end position="222"/>
    </location>
</feature>
<evidence type="ECO:0000256" key="2">
    <source>
        <dbReference type="ARBA" id="ARBA00005748"/>
    </source>
</evidence>
<evidence type="ECO:0000256" key="1">
    <source>
        <dbReference type="ARBA" id="ARBA00004575"/>
    </source>
</evidence>
<evidence type="ECO:0008006" key="13">
    <source>
        <dbReference type="Google" id="ProtNLM"/>
    </source>
</evidence>
<dbReference type="GeneID" id="118460972"/>
<evidence type="ECO:0000256" key="9">
    <source>
        <dbReference type="SAM" id="Phobius"/>
    </source>
</evidence>
<comment type="similarity">
    <text evidence="2">Belongs to the NEMP family.</text>
</comment>
<dbReference type="CTD" id="32639"/>
<feature type="compositionally biased region" description="Acidic residues" evidence="8">
    <location>
        <begin position="398"/>
        <end position="411"/>
    </location>
</feature>
<sequence length="411" mass="47276">MLSTRSVLCLLVIGLWSSVATGQETKKNKVNFLQPDRTVRYTPDEWSIYRPGLVVYCHHGQEETPLNAFLTVALKLDCDHEDFNQYPGNSPAEVEKHWQDDQSLFSFNLFASKKRRLVELDPFNQSCLGIVSSGDYEVTLLLNRFDVWRVGMLLFGALIFFTAHALSQNSLFYYFGGIVLGVASSALIIVYFFSKLLPYRPLMYGVMLGGWTLGICGLQMLYENMRVIFVVYRHYVFWYMLVVGSITFLICYRMGPPRNPRSKQVIQWALQLMALALMFFSTYQRTLGACFVTVATTGYFLAVPIAVGRWLLNRYYRLFPAKRRLLTLEEFEQQGIVETAKALDQLREYCRSPDCKQWKTILKLQEPVRFASFIEGSNHLLDEEISEYEARSSCDDVSISEDELDESVPST</sequence>
<feature type="transmembrane region" description="Helical" evidence="9">
    <location>
        <begin position="234"/>
        <end position="253"/>
    </location>
</feature>
<feature type="signal peptide" evidence="10">
    <location>
        <begin position="1"/>
        <end position="22"/>
    </location>
</feature>
<protein>
    <recommendedName>
        <fullName evidence="13">DUF4203 domain-containing protein</fullName>
    </recommendedName>
</protein>
<dbReference type="PANTHER" id="PTHR13598">
    <property type="entry name" value="AT07567P-RELATED"/>
    <property type="match status" value="1"/>
</dbReference>
<keyword evidence="5 9" id="KW-1133">Transmembrane helix</keyword>
<feature type="transmembrane region" description="Helical" evidence="9">
    <location>
        <begin position="265"/>
        <end position="283"/>
    </location>
</feature>
<dbReference type="VEuPathDB" id="VectorBase:AALB000347"/>
<dbReference type="Pfam" id="PF10225">
    <property type="entry name" value="NEMP"/>
    <property type="match status" value="1"/>
</dbReference>
<dbReference type="AlphaFoldDB" id="A0A182F1L8"/>
<evidence type="ECO:0000256" key="3">
    <source>
        <dbReference type="ARBA" id="ARBA00022692"/>
    </source>
</evidence>
<dbReference type="OrthoDB" id="509138at2759"/>
<keyword evidence="7" id="KW-0539">Nucleus</keyword>
<dbReference type="PANTHER" id="PTHR13598:SF1">
    <property type="entry name" value="AT07567P-RELATED"/>
    <property type="match status" value="1"/>
</dbReference>
<dbReference type="RefSeq" id="XP_035781678.1">
    <property type="nucleotide sequence ID" value="XM_035925785.1"/>
</dbReference>
<evidence type="ECO:0000256" key="7">
    <source>
        <dbReference type="ARBA" id="ARBA00023242"/>
    </source>
</evidence>
<feature type="transmembrane region" description="Helical" evidence="9">
    <location>
        <begin position="171"/>
        <end position="193"/>
    </location>
</feature>
<organism evidence="11 12">
    <name type="scientific">Anopheles albimanus</name>
    <name type="common">New world malaria mosquito</name>
    <dbReference type="NCBI Taxonomy" id="7167"/>
    <lineage>
        <taxon>Eukaryota</taxon>
        <taxon>Metazoa</taxon>
        <taxon>Ecdysozoa</taxon>
        <taxon>Arthropoda</taxon>
        <taxon>Hexapoda</taxon>
        <taxon>Insecta</taxon>
        <taxon>Pterygota</taxon>
        <taxon>Neoptera</taxon>
        <taxon>Endopterygota</taxon>
        <taxon>Diptera</taxon>
        <taxon>Nematocera</taxon>
        <taxon>Culicoidea</taxon>
        <taxon>Culicidae</taxon>
        <taxon>Anophelinae</taxon>
        <taxon>Anopheles</taxon>
    </lineage>
</organism>
<accession>A0A182F1L8</accession>
<feature type="region of interest" description="Disordered" evidence="8">
    <location>
        <begin position="392"/>
        <end position="411"/>
    </location>
</feature>
<keyword evidence="12" id="KW-1185">Reference proteome</keyword>
<reference evidence="11 12" key="1">
    <citation type="journal article" date="2017" name="G3 (Bethesda)">
        <title>The Physical Genome Mapping of Anopheles albimanus Corrected Scaffold Misassemblies and Identified Interarm Rearrangements in Genus Anopheles.</title>
        <authorList>
            <person name="Artemov G.N."/>
            <person name="Peery A.N."/>
            <person name="Jiang X."/>
            <person name="Tu Z."/>
            <person name="Stegniy V.N."/>
            <person name="Sharakhova M.V."/>
            <person name="Sharakhov I.V."/>
        </authorList>
    </citation>
    <scope>NUCLEOTIDE SEQUENCE [LARGE SCALE GENOMIC DNA]</scope>
    <source>
        <strain evidence="11 12">ALBI9_A</strain>
    </source>
</reference>
<dbReference type="Proteomes" id="UP000069272">
    <property type="component" value="Chromosome 2L"/>
</dbReference>
<evidence type="ECO:0000256" key="10">
    <source>
        <dbReference type="SAM" id="SignalP"/>
    </source>
</evidence>
<feature type="chain" id="PRO_5043411041" description="DUF4203 domain-containing protein" evidence="10">
    <location>
        <begin position="23"/>
        <end position="411"/>
    </location>
</feature>
<name>A0A182F1L8_ANOAL</name>
<dbReference type="KEGG" id="aali:118460972"/>
<evidence type="ECO:0000313" key="12">
    <source>
        <dbReference type="Proteomes" id="UP000069272"/>
    </source>
</evidence>
<keyword evidence="6 9" id="KW-0472">Membrane</keyword>
<dbReference type="EnsemblMetazoa" id="AALB000347-RA">
    <property type="protein sequence ID" value="AALB000347-PA"/>
    <property type="gene ID" value="AALB000347"/>
</dbReference>
<evidence type="ECO:0000256" key="4">
    <source>
        <dbReference type="ARBA" id="ARBA00022729"/>
    </source>
</evidence>
<feature type="transmembrane region" description="Helical" evidence="9">
    <location>
        <begin position="289"/>
        <end position="312"/>
    </location>
</feature>
<evidence type="ECO:0000256" key="5">
    <source>
        <dbReference type="ARBA" id="ARBA00022989"/>
    </source>
</evidence>
<dbReference type="VEuPathDB" id="VectorBase:AALB20_026290"/>
<evidence type="ECO:0000256" key="8">
    <source>
        <dbReference type="SAM" id="MobiDB-lite"/>
    </source>
</evidence>
<dbReference type="GO" id="GO:0005637">
    <property type="term" value="C:nuclear inner membrane"/>
    <property type="evidence" value="ECO:0007669"/>
    <property type="project" value="UniProtKB-SubCell"/>
</dbReference>
<dbReference type="STRING" id="7167.A0A182F1L8"/>
<comment type="subcellular location">
    <subcellularLocation>
        <location evidence="1">Nucleus inner membrane</location>
        <topology evidence="1">Multi-pass membrane protein</topology>
        <orientation evidence="1">Nucleoplasmic side</orientation>
    </subcellularLocation>
</comment>
<evidence type="ECO:0000256" key="6">
    <source>
        <dbReference type="ARBA" id="ARBA00023136"/>
    </source>
</evidence>
<proteinExistence type="inferred from homology"/>
<keyword evidence="4 10" id="KW-0732">Signal</keyword>
<evidence type="ECO:0000313" key="11">
    <source>
        <dbReference type="EnsemblMetazoa" id="AALB000347-PA"/>
    </source>
</evidence>
<keyword evidence="3 9" id="KW-0812">Transmembrane</keyword>